<organism evidence="1 2">
    <name type="scientific">Pseudomonas nitroreducens</name>
    <dbReference type="NCBI Taxonomy" id="46680"/>
    <lineage>
        <taxon>Bacteria</taxon>
        <taxon>Pseudomonadati</taxon>
        <taxon>Pseudomonadota</taxon>
        <taxon>Gammaproteobacteria</taxon>
        <taxon>Pseudomonadales</taxon>
        <taxon>Pseudomonadaceae</taxon>
        <taxon>Pseudomonas</taxon>
    </lineage>
</organism>
<sequence>MLQLNCLTGGLSMNGEAIEPGKVLMYLEYTLDFEEKERFTLLGFKRLLQSYPMLKLINSWADVFAEMALEVIPTFWVAG</sequence>
<name>A0A7W7KM88_PSENT</name>
<gene>
    <name evidence="1" type="ORF">HNP46_004301</name>
</gene>
<dbReference type="RefSeq" id="WP_184592893.1">
    <property type="nucleotide sequence ID" value="NZ_JACHLI010000018.1"/>
</dbReference>
<evidence type="ECO:0000313" key="2">
    <source>
        <dbReference type="Proteomes" id="UP000566995"/>
    </source>
</evidence>
<evidence type="ECO:0000313" key="1">
    <source>
        <dbReference type="EMBL" id="MBB4865420.1"/>
    </source>
</evidence>
<accession>A0A7W7KM88</accession>
<dbReference type="AlphaFoldDB" id="A0A7W7KM88"/>
<dbReference type="Proteomes" id="UP000566995">
    <property type="component" value="Unassembled WGS sequence"/>
</dbReference>
<dbReference type="EMBL" id="JACHLI010000018">
    <property type="protein sequence ID" value="MBB4865420.1"/>
    <property type="molecule type" value="Genomic_DNA"/>
</dbReference>
<proteinExistence type="predicted"/>
<comment type="caution">
    <text evidence="1">The sequence shown here is derived from an EMBL/GenBank/DDBJ whole genome shotgun (WGS) entry which is preliminary data.</text>
</comment>
<reference evidence="1 2" key="1">
    <citation type="submission" date="2020-08" db="EMBL/GenBank/DDBJ databases">
        <title>Functional genomics of gut bacteria from endangered species of beetles.</title>
        <authorList>
            <person name="Carlos-Shanley C."/>
        </authorList>
    </citation>
    <scope>NUCLEOTIDE SEQUENCE [LARGE SCALE GENOMIC DNA]</scope>
    <source>
        <strain evidence="1 2">S00179</strain>
    </source>
</reference>
<protein>
    <submittedName>
        <fullName evidence="1">Uncharacterized protein</fullName>
    </submittedName>
</protein>